<dbReference type="STRING" id="1381081.BIY22_14385"/>
<evidence type="ECO:0000313" key="1">
    <source>
        <dbReference type="EMBL" id="OLQ85339.1"/>
    </source>
</evidence>
<comment type="caution">
    <text evidence="1">The sequence shown here is derived from an EMBL/GenBank/DDBJ whole genome shotgun (WGS) entry which is preliminary data.</text>
</comment>
<dbReference type="AlphaFoldDB" id="A0A1Q9H943"/>
<dbReference type="Proteomes" id="UP000186313">
    <property type="component" value="Unassembled WGS sequence"/>
</dbReference>
<gene>
    <name evidence="1" type="ORF">BIY22_14385</name>
</gene>
<dbReference type="InterPro" id="IPR007446">
    <property type="entry name" value="PilP"/>
</dbReference>
<name>A0A1Q9H943_9VIBR</name>
<dbReference type="RefSeq" id="WP_075711224.1">
    <property type="nucleotide sequence ID" value="NZ_MJMJ01000047.1"/>
</dbReference>
<dbReference type="EMBL" id="MJMJ01000047">
    <property type="protein sequence ID" value="OLQ85339.1"/>
    <property type="molecule type" value="Genomic_DNA"/>
</dbReference>
<evidence type="ECO:0000313" key="2">
    <source>
        <dbReference type="Proteomes" id="UP000186313"/>
    </source>
</evidence>
<sequence length="157" mass="17328">MQINDLIMLILPLLFDSGQAEQAYQTSGRLDDPFRRPALSFQVDNLRSPFSTPPTSTAAEQQSFNRCSRLELSAIQQTKGMQLKGVLGKEGERIAVVELADGTLVQLDVGESFVGDTYQGVITQVNQADIVVRQDERGCRRLPDITVSLLTMKGAER</sequence>
<proteinExistence type="predicted"/>
<reference evidence="1 2" key="1">
    <citation type="submission" date="2016-09" db="EMBL/GenBank/DDBJ databases">
        <title>Genomic Taxonomy of the Vibrionaceae.</title>
        <authorList>
            <person name="Gonzalez-Castillo A."/>
            <person name="Gomez-Gil B."/>
            <person name="Enciso-Ibarra K."/>
        </authorList>
    </citation>
    <scope>NUCLEOTIDE SEQUENCE [LARGE SCALE GENOMIC DNA]</scope>
    <source>
        <strain evidence="1 2">CAIM 703</strain>
    </source>
</reference>
<dbReference type="Pfam" id="PF04351">
    <property type="entry name" value="PilP"/>
    <property type="match status" value="1"/>
</dbReference>
<accession>A0A1Q9H943</accession>
<protein>
    <recommendedName>
        <fullName evidence="3">Pilus assembly protein PilP</fullName>
    </recommendedName>
</protein>
<evidence type="ECO:0008006" key="3">
    <source>
        <dbReference type="Google" id="ProtNLM"/>
    </source>
</evidence>
<organism evidence="1 2">
    <name type="scientific">Vibrio panuliri</name>
    <dbReference type="NCBI Taxonomy" id="1381081"/>
    <lineage>
        <taxon>Bacteria</taxon>
        <taxon>Pseudomonadati</taxon>
        <taxon>Pseudomonadota</taxon>
        <taxon>Gammaproteobacteria</taxon>
        <taxon>Vibrionales</taxon>
        <taxon>Vibrionaceae</taxon>
        <taxon>Vibrio</taxon>
    </lineage>
</organism>